<proteinExistence type="predicted"/>
<name>A0ABQ5QUP4_9ACTN</name>
<keyword evidence="7" id="KW-0067">ATP-binding</keyword>
<keyword evidence="5" id="KW-0547">Nucleotide-binding</keyword>
<dbReference type="SUPFAM" id="SSF55874">
    <property type="entry name" value="ATPase domain of HSP90 chaperone/DNA topoisomerase II/histidine kinase"/>
    <property type="match status" value="1"/>
</dbReference>
<dbReference type="InterPro" id="IPR003594">
    <property type="entry name" value="HATPase_dom"/>
</dbReference>
<evidence type="ECO:0000256" key="8">
    <source>
        <dbReference type="ARBA" id="ARBA00023012"/>
    </source>
</evidence>
<evidence type="ECO:0000256" key="5">
    <source>
        <dbReference type="ARBA" id="ARBA00022741"/>
    </source>
</evidence>
<dbReference type="Gene3D" id="1.20.5.1930">
    <property type="match status" value="1"/>
</dbReference>
<dbReference type="PANTHER" id="PTHR24421">
    <property type="entry name" value="NITRATE/NITRITE SENSOR PROTEIN NARX-RELATED"/>
    <property type="match status" value="1"/>
</dbReference>
<accession>A0ABQ5QUP4</accession>
<evidence type="ECO:0000313" key="12">
    <source>
        <dbReference type="Proteomes" id="UP001144280"/>
    </source>
</evidence>
<feature type="domain" description="Histidine kinase/HSP90-like ATPase" evidence="9">
    <location>
        <begin position="264"/>
        <end position="351"/>
    </location>
</feature>
<comment type="catalytic activity">
    <reaction evidence="1">
        <text>ATP + protein L-histidine = ADP + protein N-phospho-L-histidine.</text>
        <dbReference type="EC" id="2.7.13.3"/>
    </reaction>
</comment>
<dbReference type="InterPro" id="IPR011712">
    <property type="entry name" value="Sig_transdc_His_kin_sub3_dim/P"/>
</dbReference>
<keyword evidence="6 11" id="KW-0418">Kinase</keyword>
<dbReference type="InterPro" id="IPR036890">
    <property type="entry name" value="HATPase_C_sf"/>
</dbReference>
<evidence type="ECO:0000256" key="4">
    <source>
        <dbReference type="ARBA" id="ARBA00022679"/>
    </source>
</evidence>
<dbReference type="GO" id="GO:0016301">
    <property type="term" value="F:kinase activity"/>
    <property type="evidence" value="ECO:0007669"/>
    <property type="project" value="UniProtKB-KW"/>
</dbReference>
<protein>
    <recommendedName>
        <fullName evidence="2">histidine kinase</fullName>
        <ecNumber evidence="2">2.7.13.3</ecNumber>
    </recommendedName>
</protein>
<dbReference type="Pfam" id="PF02518">
    <property type="entry name" value="HATPase_c"/>
    <property type="match status" value="1"/>
</dbReference>
<keyword evidence="3" id="KW-0597">Phosphoprotein</keyword>
<dbReference type="EMBL" id="BSDI01000014">
    <property type="protein sequence ID" value="GLH98124.1"/>
    <property type="molecule type" value="Genomic_DNA"/>
</dbReference>
<reference evidence="11" key="1">
    <citation type="submission" date="2022-12" db="EMBL/GenBank/DDBJ databases">
        <title>New Phytohabitans aurantiacus sp. RD004123 nov., an actinomycete isolated from soil.</title>
        <authorList>
            <person name="Triningsih D.W."/>
            <person name="Harunari E."/>
            <person name="Igarashi Y."/>
        </authorList>
    </citation>
    <scope>NUCLEOTIDE SEQUENCE</scope>
    <source>
        <strain evidence="11">RD004123</strain>
    </source>
</reference>
<comment type="caution">
    <text evidence="11">The sequence shown here is derived from an EMBL/GenBank/DDBJ whole genome shotgun (WGS) entry which is preliminary data.</text>
</comment>
<dbReference type="InterPro" id="IPR050482">
    <property type="entry name" value="Sensor_HK_TwoCompSys"/>
</dbReference>
<evidence type="ECO:0000256" key="2">
    <source>
        <dbReference type="ARBA" id="ARBA00012438"/>
    </source>
</evidence>
<dbReference type="CDD" id="cd16917">
    <property type="entry name" value="HATPase_UhpB-NarQ-NarX-like"/>
    <property type="match status" value="1"/>
</dbReference>
<evidence type="ECO:0000256" key="6">
    <source>
        <dbReference type="ARBA" id="ARBA00022777"/>
    </source>
</evidence>
<keyword evidence="8" id="KW-0902">Two-component regulatory system</keyword>
<evidence type="ECO:0000256" key="7">
    <source>
        <dbReference type="ARBA" id="ARBA00022840"/>
    </source>
</evidence>
<evidence type="ECO:0000259" key="9">
    <source>
        <dbReference type="Pfam" id="PF02518"/>
    </source>
</evidence>
<evidence type="ECO:0000259" key="10">
    <source>
        <dbReference type="Pfam" id="PF07730"/>
    </source>
</evidence>
<feature type="domain" description="Signal transduction histidine kinase subgroup 3 dimerisation and phosphoacceptor" evidence="10">
    <location>
        <begin position="161"/>
        <end position="225"/>
    </location>
</feature>
<gene>
    <name evidence="11" type="ORF">Pa4123_33990</name>
</gene>
<dbReference type="PANTHER" id="PTHR24421:SF10">
    <property type="entry name" value="NITRATE_NITRITE SENSOR PROTEIN NARQ"/>
    <property type="match status" value="1"/>
</dbReference>
<evidence type="ECO:0000256" key="3">
    <source>
        <dbReference type="ARBA" id="ARBA00022553"/>
    </source>
</evidence>
<keyword evidence="12" id="KW-1185">Reference proteome</keyword>
<evidence type="ECO:0000256" key="1">
    <source>
        <dbReference type="ARBA" id="ARBA00000085"/>
    </source>
</evidence>
<sequence>MSIIVWRRRRGDLALAAAVLFAQSVPFLFDPEPWQLAGYLPVVGSALPLVFRRKAPLLCLLLTELCVGAYDLIGTGPAQPVWYGALVGLYTVADLAPKWHRVAALAITAIGLTATVGAPATAARELLTWSAAYALGALTRGRRELARANARQAAELAAARERARIAADLHDILGHAFSMMVVQAEAGAAVAQRDPERAGTAFDAIATAGRDAMRQLRQAVGTLKDRPPPGLANLGDLVGQAELAGLHVRVRSSGTPRELPTDVQLAAYRMVQEALTNVVKHAQAGTVELRTGWTGGGFRLSVADDGVGSARPAAGGHGLSGMRERIAAAGGEVTVGTGLHGKGFKVEAVFP</sequence>
<dbReference type="Gene3D" id="3.30.565.10">
    <property type="entry name" value="Histidine kinase-like ATPase, C-terminal domain"/>
    <property type="match status" value="1"/>
</dbReference>
<keyword evidence="4" id="KW-0808">Transferase</keyword>
<dbReference type="Pfam" id="PF07730">
    <property type="entry name" value="HisKA_3"/>
    <property type="match status" value="1"/>
</dbReference>
<organism evidence="11 12">
    <name type="scientific">Phytohabitans aurantiacus</name>
    <dbReference type="NCBI Taxonomy" id="3016789"/>
    <lineage>
        <taxon>Bacteria</taxon>
        <taxon>Bacillati</taxon>
        <taxon>Actinomycetota</taxon>
        <taxon>Actinomycetes</taxon>
        <taxon>Micromonosporales</taxon>
        <taxon>Micromonosporaceae</taxon>
    </lineage>
</organism>
<dbReference type="Proteomes" id="UP001144280">
    <property type="component" value="Unassembled WGS sequence"/>
</dbReference>
<evidence type="ECO:0000313" key="11">
    <source>
        <dbReference type="EMBL" id="GLH98124.1"/>
    </source>
</evidence>
<dbReference type="EC" id="2.7.13.3" evidence="2"/>